<keyword evidence="1" id="KW-0805">Transcription regulation</keyword>
<dbReference type="SUPFAM" id="SSF54060">
    <property type="entry name" value="His-Me finger endonucleases"/>
    <property type="match status" value="1"/>
</dbReference>
<evidence type="ECO:0000313" key="6">
    <source>
        <dbReference type="Proteomes" id="UP001431776"/>
    </source>
</evidence>
<dbReference type="InterPro" id="IPR003615">
    <property type="entry name" value="HNH_nuc"/>
</dbReference>
<name>A0AAW6U6Q5_9BACT</name>
<accession>A0AAW6U6Q5</accession>
<dbReference type="EMBL" id="JASCXX010000034">
    <property type="protein sequence ID" value="MDI6451344.1"/>
    <property type="molecule type" value="Genomic_DNA"/>
</dbReference>
<proteinExistence type="predicted"/>
<evidence type="ECO:0000259" key="4">
    <source>
        <dbReference type="PROSITE" id="PS51032"/>
    </source>
</evidence>
<dbReference type="InterPro" id="IPR036955">
    <property type="entry name" value="AP2/ERF_dom_sf"/>
</dbReference>
<dbReference type="InterPro" id="IPR044925">
    <property type="entry name" value="His-Me_finger_sf"/>
</dbReference>
<dbReference type="RefSeq" id="WP_349246751.1">
    <property type="nucleotide sequence ID" value="NZ_JASCXX010000034.1"/>
</dbReference>
<evidence type="ECO:0000313" key="5">
    <source>
        <dbReference type="EMBL" id="MDI6451344.1"/>
    </source>
</evidence>
<dbReference type="Proteomes" id="UP001431776">
    <property type="component" value="Unassembled WGS sequence"/>
</dbReference>
<dbReference type="Gene3D" id="3.30.730.10">
    <property type="entry name" value="AP2/ERF domain"/>
    <property type="match status" value="1"/>
</dbReference>
<keyword evidence="3" id="KW-0804">Transcription</keyword>
<evidence type="ECO:0000256" key="1">
    <source>
        <dbReference type="ARBA" id="ARBA00023015"/>
    </source>
</evidence>
<organism evidence="5 6">
    <name type="scientific">Anaerobaca lacustris</name>
    <dbReference type="NCBI Taxonomy" id="3044600"/>
    <lineage>
        <taxon>Bacteria</taxon>
        <taxon>Pseudomonadati</taxon>
        <taxon>Planctomycetota</taxon>
        <taxon>Phycisphaerae</taxon>
        <taxon>Sedimentisphaerales</taxon>
        <taxon>Anaerobacaceae</taxon>
        <taxon>Anaerobaca</taxon>
    </lineage>
</organism>
<evidence type="ECO:0000256" key="2">
    <source>
        <dbReference type="ARBA" id="ARBA00023125"/>
    </source>
</evidence>
<reference evidence="5" key="1">
    <citation type="submission" date="2023-05" db="EMBL/GenBank/DDBJ databases">
        <title>Anaerotaeda fermentans gen. nov., sp. nov., a novel anaerobic planctomycete of the new family within the order Sedimentisphaerales isolated from Taman Peninsula, Russia.</title>
        <authorList>
            <person name="Khomyakova M.A."/>
            <person name="Merkel A.Y."/>
            <person name="Slobodkin A.I."/>
        </authorList>
    </citation>
    <scope>NUCLEOTIDE SEQUENCE</scope>
    <source>
        <strain evidence="5">M17dextr</strain>
    </source>
</reference>
<comment type="caution">
    <text evidence="5">The sequence shown here is derived from an EMBL/GenBank/DDBJ whole genome shotgun (WGS) entry which is preliminary data.</text>
</comment>
<keyword evidence="2" id="KW-0238">DNA-binding</keyword>
<dbReference type="Gene3D" id="3.90.75.20">
    <property type="match status" value="1"/>
</dbReference>
<evidence type="ECO:0000256" key="3">
    <source>
        <dbReference type="ARBA" id="ARBA00023163"/>
    </source>
</evidence>
<dbReference type="Pfam" id="PF13392">
    <property type="entry name" value="HNH_3"/>
    <property type="match status" value="1"/>
</dbReference>
<dbReference type="InterPro" id="IPR016177">
    <property type="entry name" value="DNA-bd_dom_sf"/>
</dbReference>
<dbReference type="AlphaFoldDB" id="A0AAW6U6Q5"/>
<feature type="domain" description="AP2/ERF" evidence="4">
    <location>
        <begin position="173"/>
        <end position="229"/>
    </location>
</feature>
<keyword evidence="6" id="KW-1185">Reference proteome</keyword>
<dbReference type="PANTHER" id="PTHR31677">
    <property type="entry name" value="AP2 DOMAIN CLASS TRANSCRIPTION FACTOR"/>
    <property type="match status" value="1"/>
</dbReference>
<dbReference type="SMART" id="SM00380">
    <property type="entry name" value="AP2"/>
    <property type="match status" value="1"/>
</dbReference>
<sequence>MCDRICANCMYAVRAVGRWHRVMLSRWPGLLTCINHPQGPGELHEVVATGTCRNFRARPRPVVRGEPPEPPDDSIRYIPLTRGKFAIVDAADYEWLSKYKWLATGNEKRGFYAGRRVGQGMLLMHRAIMQPPPGMVVDHISGNGLDQRRANLRVCSQRHNSHNRRPSRWTSSRFKGVYFCKATGKWVATIGFEGRSIHLGSFDDEVEAARAYDRKARELFGEYAYLNFPEDVETMQDRGLSGGVSTIR</sequence>
<dbReference type="InterPro" id="IPR001471">
    <property type="entry name" value="AP2/ERF_dom"/>
</dbReference>
<dbReference type="CDD" id="cd00018">
    <property type="entry name" value="AP2"/>
    <property type="match status" value="1"/>
</dbReference>
<dbReference type="GO" id="GO:0003677">
    <property type="term" value="F:DNA binding"/>
    <property type="evidence" value="ECO:0007669"/>
    <property type="project" value="UniProtKB-KW"/>
</dbReference>
<dbReference type="PROSITE" id="PS51032">
    <property type="entry name" value="AP2_ERF"/>
    <property type="match status" value="1"/>
</dbReference>
<dbReference type="PANTHER" id="PTHR31677:SF196">
    <property type="entry name" value="ETHYLENE-RESPONSIVE TRANSCRIPTION FACTOR ERF109"/>
    <property type="match status" value="1"/>
</dbReference>
<dbReference type="GO" id="GO:0003700">
    <property type="term" value="F:DNA-binding transcription factor activity"/>
    <property type="evidence" value="ECO:0007669"/>
    <property type="project" value="InterPro"/>
</dbReference>
<gene>
    <name evidence="5" type="ORF">QJ522_19945</name>
</gene>
<protein>
    <submittedName>
        <fullName evidence="5">AP2/ERF family transcription factor</fullName>
    </submittedName>
</protein>
<dbReference type="SUPFAM" id="SSF54171">
    <property type="entry name" value="DNA-binding domain"/>
    <property type="match status" value="1"/>
</dbReference>
<dbReference type="Pfam" id="PF00847">
    <property type="entry name" value="AP2"/>
    <property type="match status" value="1"/>
</dbReference>